<feature type="compositionally biased region" description="Basic and acidic residues" evidence="1">
    <location>
        <begin position="278"/>
        <end position="287"/>
    </location>
</feature>
<gene>
    <name evidence="3" type="ORF">CCUN_1502</name>
</gene>
<feature type="region of interest" description="Disordered" evidence="1">
    <location>
        <begin position="418"/>
        <end position="451"/>
    </location>
</feature>
<feature type="compositionally biased region" description="Basic and acidic residues" evidence="1">
    <location>
        <begin position="246"/>
        <end position="262"/>
    </location>
</feature>
<feature type="region of interest" description="Disordered" evidence="1">
    <location>
        <begin position="145"/>
        <end position="327"/>
    </location>
</feature>
<proteinExistence type="predicted"/>
<dbReference type="AlphaFoldDB" id="A0A1W6BYC3"/>
<feature type="compositionally biased region" description="Basic and acidic residues" evidence="1">
    <location>
        <begin position="205"/>
        <end position="219"/>
    </location>
</feature>
<dbReference type="OrthoDB" id="5324656at2"/>
<evidence type="ECO:0000259" key="2">
    <source>
        <dbReference type="PROSITE" id="PS51511"/>
    </source>
</evidence>
<feature type="domain" description="FIP-RBD" evidence="2">
    <location>
        <begin position="218"/>
        <end position="280"/>
    </location>
</feature>
<name>A0A1W6BYC3_9BACT</name>
<dbReference type="RefSeq" id="WP_027305127.1">
    <property type="nucleotide sequence ID" value="NZ_CP020867.1"/>
</dbReference>
<dbReference type="KEGG" id="ccun:CCUN_1502"/>
<evidence type="ECO:0000256" key="1">
    <source>
        <dbReference type="SAM" id="MobiDB-lite"/>
    </source>
</evidence>
<reference evidence="3 4" key="1">
    <citation type="submission" date="2017-04" db="EMBL/GenBank/DDBJ databases">
        <title>Complete genome sequence of the Campylobacter cuniculorum type strain LMG24588.</title>
        <authorList>
            <person name="Miller W.G."/>
            <person name="Yee E."/>
            <person name="Revez J."/>
            <person name="Bono J.L."/>
            <person name="Rossi M."/>
        </authorList>
    </citation>
    <scope>NUCLEOTIDE SEQUENCE [LARGE SCALE GENOMIC DNA]</scope>
    <source>
        <strain evidence="3 4">LMG 24588</strain>
    </source>
</reference>
<dbReference type="PROSITE" id="PS51511">
    <property type="entry name" value="FIP_RBD"/>
    <property type="match status" value="1"/>
</dbReference>
<evidence type="ECO:0000313" key="4">
    <source>
        <dbReference type="Proteomes" id="UP000192902"/>
    </source>
</evidence>
<dbReference type="Proteomes" id="UP000192902">
    <property type="component" value="Chromosome"/>
</dbReference>
<feature type="compositionally biased region" description="Basic and acidic residues" evidence="1">
    <location>
        <begin position="155"/>
        <end position="170"/>
    </location>
</feature>
<dbReference type="EMBL" id="CP020867">
    <property type="protein sequence ID" value="ARJ57087.1"/>
    <property type="molecule type" value="Genomic_DNA"/>
</dbReference>
<feature type="compositionally biased region" description="Acidic residues" evidence="1">
    <location>
        <begin position="220"/>
        <end position="245"/>
    </location>
</feature>
<feature type="compositionally biased region" description="Acidic residues" evidence="1">
    <location>
        <begin position="288"/>
        <end position="297"/>
    </location>
</feature>
<accession>A0A1W6BYC3</accession>
<dbReference type="eggNOG" id="COG5183">
    <property type="taxonomic scope" value="Bacteria"/>
</dbReference>
<dbReference type="STRING" id="1121267.CCUN_1502"/>
<organism evidence="3 4">
    <name type="scientific">Campylobacter cuniculorum DSM 23162 = LMG 24588</name>
    <dbReference type="NCBI Taxonomy" id="1121267"/>
    <lineage>
        <taxon>Bacteria</taxon>
        <taxon>Pseudomonadati</taxon>
        <taxon>Campylobacterota</taxon>
        <taxon>Epsilonproteobacteria</taxon>
        <taxon>Campylobacterales</taxon>
        <taxon>Campylobacteraceae</taxon>
        <taxon>Campylobacter</taxon>
    </lineage>
</organism>
<sequence>MKILLLNENPMVSRLINLSAQKMSYEVTEATAYSDELGTYDMIIVDNDTEVDLKALKEKCNQLVFLAPRDKDYNVEAQILHKPFLPTDFLNLFGTKATNFDNSIAVEAIDESDSYKDLELNLDDLELNLDDLPDDNKTENELSLESLSLDEEEQALAKETQKNKEDKLEDLNLDESLNSNEDLNEEKNEILDEVQVENQSEIESEIEKDSVEKEIKTFDESEENLEQDSQETTAEEEIKESEENKEELKENIEDNQELKEDLADTALENQEEIAQISETKEEEKQDEISEEEAFSVEEQEKQIDFNDLPQDAEFLGQEKESSEEEDFLPFIEDEISKPKDEINDDLTAQEQIKEELAELAELDDAEDGSKVLEEFKDEPILNLNDEKLGISDQELVIPSLESNDFDSLKESEIQKALGEEVSQEETNDIGQNQEDLLDESSSVQTNETQMQKGDEIVNELSHSIAQTIASSIKDDTLKAALKGMNMNINIKISFEEDKN</sequence>
<feature type="compositionally biased region" description="Polar residues" evidence="1">
    <location>
        <begin position="428"/>
        <end position="451"/>
    </location>
</feature>
<evidence type="ECO:0000313" key="3">
    <source>
        <dbReference type="EMBL" id="ARJ57087.1"/>
    </source>
</evidence>
<dbReference type="InterPro" id="IPR019018">
    <property type="entry name" value="Rab-bd_FIP-RBD"/>
</dbReference>
<feature type="compositionally biased region" description="Acidic residues" evidence="1">
    <location>
        <begin position="191"/>
        <end position="204"/>
    </location>
</feature>
<protein>
    <recommendedName>
        <fullName evidence="2">FIP-RBD domain-containing protein</fullName>
    </recommendedName>
</protein>